<evidence type="ECO:0000256" key="7">
    <source>
        <dbReference type="ARBA" id="ARBA00023136"/>
    </source>
</evidence>
<keyword evidence="2" id="KW-1003">Cell membrane</keyword>
<evidence type="ECO:0000259" key="9">
    <source>
        <dbReference type="Pfam" id="PF13231"/>
    </source>
</evidence>
<feature type="transmembrane region" description="Helical" evidence="8">
    <location>
        <begin position="160"/>
        <end position="188"/>
    </location>
</feature>
<evidence type="ECO:0000256" key="3">
    <source>
        <dbReference type="ARBA" id="ARBA00022676"/>
    </source>
</evidence>
<comment type="subcellular location">
    <subcellularLocation>
        <location evidence="1">Cell membrane</location>
        <topology evidence="1">Multi-pass membrane protein</topology>
    </subcellularLocation>
</comment>
<dbReference type="InterPro" id="IPR050297">
    <property type="entry name" value="LipidA_mod_glycosyltrf_83"/>
</dbReference>
<dbReference type="Proteomes" id="UP001379533">
    <property type="component" value="Chromosome"/>
</dbReference>
<organism evidence="10 11">
    <name type="scientific">Pendulispora brunnea</name>
    <dbReference type="NCBI Taxonomy" id="2905690"/>
    <lineage>
        <taxon>Bacteria</taxon>
        <taxon>Pseudomonadati</taxon>
        <taxon>Myxococcota</taxon>
        <taxon>Myxococcia</taxon>
        <taxon>Myxococcales</taxon>
        <taxon>Sorangiineae</taxon>
        <taxon>Pendulisporaceae</taxon>
        <taxon>Pendulispora</taxon>
    </lineage>
</organism>
<feature type="domain" description="Glycosyltransferase RgtA/B/C/D-like" evidence="9">
    <location>
        <begin position="75"/>
        <end position="218"/>
    </location>
</feature>
<dbReference type="InterPro" id="IPR038731">
    <property type="entry name" value="RgtA/B/C-like"/>
</dbReference>
<feature type="transmembrane region" description="Helical" evidence="8">
    <location>
        <begin position="342"/>
        <end position="363"/>
    </location>
</feature>
<protein>
    <submittedName>
        <fullName evidence="10">Glycosyltransferase family 39 protein</fullName>
    </submittedName>
</protein>
<feature type="transmembrane region" description="Helical" evidence="8">
    <location>
        <begin position="285"/>
        <end position="305"/>
    </location>
</feature>
<keyword evidence="6 8" id="KW-1133">Transmembrane helix</keyword>
<reference evidence="10 11" key="1">
    <citation type="submission" date="2021-12" db="EMBL/GenBank/DDBJ databases">
        <title>Discovery of the Pendulisporaceae a myxobacterial family with distinct sporulation behavior and unique specialized metabolism.</title>
        <authorList>
            <person name="Garcia R."/>
            <person name="Popoff A."/>
            <person name="Bader C.D."/>
            <person name="Loehr J."/>
            <person name="Walesch S."/>
            <person name="Walt C."/>
            <person name="Boldt J."/>
            <person name="Bunk B."/>
            <person name="Haeckl F.J.F.P.J."/>
            <person name="Gunesch A.P."/>
            <person name="Birkelbach J."/>
            <person name="Nuebel U."/>
            <person name="Pietschmann T."/>
            <person name="Bach T."/>
            <person name="Mueller R."/>
        </authorList>
    </citation>
    <scope>NUCLEOTIDE SEQUENCE [LARGE SCALE GENOMIC DNA]</scope>
    <source>
        <strain evidence="10 11">MSr12523</strain>
    </source>
</reference>
<evidence type="ECO:0000256" key="4">
    <source>
        <dbReference type="ARBA" id="ARBA00022679"/>
    </source>
</evidence>
<evidence type="ECO:0000256" key="5">
    <source>
        <dbReference type="ARBA" id="ARBA00022692"/>
    </source>
</evidence>
<evidence type="ECO:0000313" key="11">
    <source>
        <dbReference type="Proteomes" id="UP001379533"/>
    </source>
</evidence>
<dbReference type="Pfam" id="PF13231">
    <property type="entry name" value="PMT_2"/>
    <property type="match status" value="1"/>
</dbReference>
<gene>
    <name evidence="10" type="ORF">LZC95_22020</name>
</gene>
<dbReference type="PANTHER" id="PTHR33908">
    <property type="entry name" value="MANNOSYLTRANSFERASE YKCB-RELATED"/>
    <property type="match status" value="1"/>
</dbReference>
<dbReference type="RefSeq" id="WP_394850850.1">
    <property type="nucleotide sequence ID" value="NZ_CP089982.1"/>
</dbReference>
<accession>A0ABZ2KR60</accession>
<feature type="transmembrane region" description="Helical" evidence="8">
    <location>
        <begin position="107"/>
        <end position="140"/>
    </location>
</feature>
<evidence type="ECO:0000256" key="2">
    <source>
        <dbReference type="ARBA" id="ARBA00022475"/>
    </source>
</evidence>
<proteinExistence type="predicted"/>
<dbReference type="EMBL" id="CP089982">
    <property type="protein sequence ID" value="WXB00208.1"/>
    <property type="molecule type" value="Genomic_DNA"/>
</dbReference>
<feature type="transmembrane region" description="Helical" evidence="8">
    <location>
        <begin position="254"/>
        <end position="273"/>
    </location>
</feature>
<evidence type="ECO:0000256" key="1">
    <source>
        <dbReference type="ARBA" id="ARBA00004651"/>
    </source>
</evidence>
<keyword evidence="7 8" id="KW-0472">Membrane</keyword>
<feature type="transmembrane region" description="Helical" evidence="8">
    <location>
        <begin position="200"/>
        <end position="219"/>
    </location>
</feature>
<keyword evidence="11" id="KW-1185">Reference proteome</keyword>
<name>A0ABZ2KR60_9BACT</name>
<keyword evidence="3" id="KW-0328">Glycosyltransferase</keyword>
<evidence type="ECO:0000313" key="10">
    <source>
        <dbReference type="EMBL" id="WXB00208.1"/>
    </source>
</evidence>
<sequence>MKKDSFIYNTRFALFAFSLLLLGARLYAAKTIGFGDSEALYASYALHPAPAYLDHPGLVGLFARAIGSGTVPTPLAAHFVTALMATLFPWIVYAAARTMGASQDGGFAAALAVAVAPEIGVGLFAMTPDLLLALAWVFALGLAARGLTEKPSSSVAAASFVASGLLAGVGATAKVSGLLLLAALVWTYASRDARSHARTIWPWAGLAIGTIAFVPVVLFEARTGWPMLHHRFVDTQAGSGPSLLNVGKVLGGQLLYVSPLLAVLAVVAAIDLFRHRNDDVLAGMLFRSAALPFVILLPLCLWSRVAEPHWLAPPLLALPLHFARRFETAAEDGSLFRARPRFTLAAVWLAAILTATAHAWVLVPGFTRMLPAALKADPKYDISNELYGWNDALISIRDTVTEQAGRGEFVVLGPHWVVCAQMHAGLGADVRVGCATPIRDDFDTWEPRARWQTADKVLFVTDNRFDVDVRTILPNHVIARRSRVSVLRDGHIARTFTLTLLESRAQS</sequence>
<dbReference type="PANTHER" id="PTHR33908:SF11">
    <property type="entry name" value="MEMBRANE PROTEIN"/>
    <property type="match status" value="1"/>
</dbReference>
<evidence type="ECO:0000256" key="8">
    <source>
        <dbReference type="SAM" id="Phobius"/>
    </source>
</evidence>
<feature type="transmembrane region" description="Helical" evidence="8">
    <location>
        <begin position="75"/>
        <end position="95"/>
    </location>
</feature>
<keyword evidence="5 8" id="KW-0812">Transmembrane</keyword>
<evidence type="ECO:0000256" key="6">
    <source>
        <dbReference type="ARBA" id="ARBA00022989"/>
    </source>
</evidence>
<keyword evidence="4" id="KW-0808">Transferase</keyword>